<accession>A0A238JTC3</accession>
<dbReference type="PANTHER" id="PTHR34406:SF1">
    <property type="entry name" value="PROTEIN YCEI"/>
    <property type="match status" value="1"/>
</dbReference>
<feature type="chain" id="PRO_5012647135" description="Lipid/polyisoprenoid-binding YceI-like domain-containing protein" evidence="1">
    <location>
        <begin position="26"/>
        <end position="199"/>
    </location>
</feature>
<sequence length="199" mass="21439">MSRLTRRTLVLAGLASLPLVRHAVAAPVPYILETQGTLIEFTFGLAGSAQTGTMPIQTADVLVDTKNLRNSMVDVVLNVAEARTRLPFARGPMLSRSVLDAARFPSIHFVSTAVSLSPGGRISDGATVTGELTVRDETRPITLDATLYRPPGSAKDDLDRLFIHLTGALNRNDFGATGYADLVDETVGLNIRTEIRRKP</sequence>
<dbReference type="Pfam" id="PF04264">
    <property type="entry name" value="YceI"/>
    <property type="match status" value="1"/>
</dbReference>
<dbReference type="InterPro" id="IPR007372">
    <property type="entry name" value="Lipid/polyisoprenoid-bd_YceI"/>
</dbReference>
<name>A0A238JTC3_9RHOB</name>
<dbReference type="InterPro" id="IPR036761">
    <property type="entry name" value="TTHA0802/YceI-like_sf"/>
</dbReference>
<dbReference type="PANTHER" id="PTHR34406">
    <property type="entry name" value="PROTEIN YCEI"/>
    <property type="match status" value="1"/>
</dbReference>
<evidence type="ECO:0000313" key="3">
    <source>
        <dbReference type="EMBL" id="SMX33835.1"/>
    </source>
</evidence>
<organism evidence="3 4">
    <name type="scientific">Ruegeria arenilitoris</name>
    <dbReference type="NCBI Taxonomy" id="1173585"/>
    <lineage>
        <taxon>Bacteria</taxon>
        <taxon>Pseudomonadati</taxon>
        <taxon>Pseudomonadota</taxon>
        <taxon>Alphaproteobacteria</taxon>
        <taxon>Rhodobacterales</taxon>
        <taxon>Roseobacteraceae</taxon>
        <taxon>Ruegeria</taxon>
    </lineage>
</organism>
<feature type="domain" description="Lipid/polyisoprenoid-binding YceI-like" evidence="2">
    <location>
        <begin position="29"/>
        <end position="196"/>
    </location>
</feature>
<reference evidence="4" key="1">
    <citation type="submission" date="2017-05" db="EMBL/GenBank/DDBJ databases">
        <authorList>
            <person name="Rodrigo-Torres L."/>
            <person name="Arahal R. D."/>
            <person name="Lucena T."/>
        </authorList>
    </citation>
    <scope>NUCLEOTIDE SEQUENCE [LARGE SCALE GENOMIC DNA]</scope>
    <source>
        <strain evidence="4">CECT 8715</strain>
    </source>
</reference>
<dbReference type="EMBL" id="FXYG01000001">
    <property type="protein sequence ID" value="SMX33835.1"/>
    <property type="molecule type" value="Genomic_DNA"/>
</dbReference>
<gene>
    <name evidence="3" type="ORF">RUA8715_00246</name>
</gene>
<evidence type="ECO:0000256" key="1">
    <source>
        <dbReference type="SAM" id="SignalP"/>
    </source>
</evidence>
<keyword evidence="1" id="KW-0732">Signal</keyword>
<dbReference type="RefSeq" id="WP_093961846.1">
    <property type="nucleotide sequence ID" value="NZ_FXYG01000001.1"/>
</dbReference>
<evidence type="ECO:0000313" key="4">
    <source>
        <dbReference type="Proteomes" id="UP000202485"/>
    </source>
</evidence>
<dbReference type="SUPFAM" id="SSF101874">
    <property type="entry name" value="YceI-like"/>
    <property type="match status" value="1"/>
</dbReference>
<evidence type="ECO:0000259" key="2">
    <source>
        <dbReference type="SMART" id="SM00867"/>
    </source>
</evidence>
<protein>
    <recommendedName>
        <fullName evidence="2">Lipid/polyisoprenoid-binding YceI-like domain-containing protein</fullName>
    </recommendedName>
</protein>
<keyword evidence="4" id="KW-1185">Reference proteome</keyword>
<feature type="signal peptide" evidence="1">
    <location>
        <begin position="1"/>
        <end position="25"/>
    </location>
</feature>
<dbReference type="Gene3D" id="2.40.128.110">
    <property type="entry name" value="Lipid/polyisoprenoid-binding, YceI-like"/>
    <property type="match status" value="1"/>
</dbReference>
<dbReference type="SMART" id="SM00867">
    <property type="entry name" value="YceI"/>
    <property type="match status" value="1"/>
</dbReference>
<dbReference type="OrthoDB" id="9811006at2"/>
<dbReference type="AlphaFoldDB" id="A0A238JTC3"/>
<dbReference type="Proteomes" id="UP000202485">
    <property type="component" value="Unassembled WGS sequence"/>
</dbReference>
<proteinExistence type="predicted"/>